<evidence type="ECO:0000256" key="1">
    <source>
        <dbReference type="SAM" id="MobiDB-lite"/>
    </source>
</evidence>
<reference evidence="2" key="1">
    <citation type="submission" date="2021-01" db="EMBL/GenBank/DDBJ databases">
        <authorList>
            <person name="Corre E."/>
            <person name="Pelletier E."/>
            <person name="Niang G."/>
            <person name="Scheremetjew M."/>
            <person name="Finn R."/>
            <person name="Kale V."/>
            <person name="Holt S."/>
            <person name="Cochrane G."/>
            <person name="Meng A."/>
            <person name="Brown T."/>
            <person name="Cohen L."/>
        </authorList>
    </citation>
    <scope>NUCLEOTIDE SEQUENCE</scope>
    <source>
        <strain evidence="2">PLY182g</strain>
    </source>
</reference>
<accession>A0A7S0QB65</accession>
<evidence type="ECO:0000313" key="2">
    <source>
        <dbReference type="EMBL" id="CAD8621364.1"/>
    </source>
</evidence>
<feature type="compositionally biased region" description="Low complexity" evidence="1">
    <location>
        <begin position="174"/>
        <end position="187"/>
    </location>
</feature>
<evidence type="ECO:0008006" key="3">
    <source>
        <dbReference type="Google" id="ProtNLM"/>
    </source>
</evidence>
<protein>
    <recommendedName>
        <fullName evidence="3">SHSP domain-containing protein</fullName>
    </recommendedName>
</protein>
<feature type="compositionally biased region" description="Basic residues" evidence="1">
    <location>
        <begin position="164"/>
        <end position="173"/>
    </location>
</feature>
<sequence length="366" mass="38437">MATDASPPQSLVAPAKFRCHRKRMILMIRVALHHVHPNQIQLKTTRTAIDLQTSGRRRYRLCREYPRGIECDDSRTTAEMDGHTLVIEMPILKLTPIGGASTPEPEPAAPEVASPAVGTKRKAPAGDAEVAKGKKISKKGMAEASGPAPAPVAAAGSEQLARSATKRSAKKARAVSTAASDAPTPAALSDGVSASNVDEQPSDGSQSTTAAAAAGATALGSGLSGKKRAASDKLSSDPAARASKKARVRDAVAAAGSGAMAGPSGEQQQTLFSMIDEAAQHEDGRREKSLDKMRKFEREEATRKAKAKAKEQKKEEQKKQLLNTAKEMKKAAKAVKSSAVSPAVVMKTPTSKTSKKRVSFSAQLTD</sequence>
<dbReference type="EMBL" id="HBEY01051451">
    <property type="protein sequence ID" value="CAD8621364.1"/>
    <property type="molecule type" value="Transcribed_RNA"/>
</dbReference>
<proteinExistence type="predicted"/>
<feature type="region of interest" description="Disordered" evidence="1">
    <location>
        <begin position="336"/>
        <end position="366"/>
    </location>
</feature>
<feature type="region of interest" description="Disordered" evidence="1">
    <location>
        <begin position="96"/>
        <end position="320"/>
    </location>
</feature>
<organism evidence="2">
    <name type="scientific">Coccolithus braarudii</name>
    <dbReference type="NCBI Taxonomy" id="221442"/>
    <lineage>
        <taxon>Eukaryota</taxon>
        <taxon>Haptista</taxon>
        <taxon>Haptophyta</taxon>
        <taxon>Prymnesiophyceae</taxon>
        <taxon>Coccolithales</taxon>
        <taxon>Coccolithaceae</taxon>
        <taxon>Coccolithus</taxon>
    </lineage>
</organism>
<feature type="compositionally biased region" description="Low complexity" evidence="1">
    <location>
        <begin position="251"/>
        <end position="262"/>
    </location>
</feature>
<feature type="compositionally biased region" description="Low complexity" evidence="1">
    <location>
        <begin position="142"/>
        <end position="163"/>
    </location>
</feature>
<feature type="compositionally biased region" description="Basic and acidic residues" evidence="1">
    <location>
        <begin position="278"/>
        <end position="319"/>
    </location>
</feature>
<feature type="compositionally biased region" description="Polar residues" evidence="1">
    <location>
        <begin position="192"/>
        <end position="206"/>
    </location>
</feature>
<feature type="compositionally biased region" description="Low complexity" evidence="1">
    <location>
        <begin position="207"/>
        <end position="221"/>
    </location>
</feature>
<dbReference type="AlphaFoldDB" id="A0A7S0QB65"/>
<feature type="compositionally biased region" description="Low complexity" evidence="1">
    <location>
        <begin position="336"/>
        <end position="347"/>
    </location>
</feature>
<name>A0A7S0QB65_9EUKA</name>
<gene>
    <name evidence="2" type="ORF">CPEL01642_LOCUS24747</name>
</gene>